<evidence type="ECO:0000256" key="1">
    <source>
        <dbReference type="ARBA" id="ARBA00022714"/>
    </source>
</evidence>
<geneLocation type="plasmid" evidence="10"/>
<dbReference type="FunFam" id="1.10.150.120:FF:000003">
    <property type="entry name" value="Carbon monoxide dehydrogenase, small subunit"/>
    <property type="match status" value="1"/>
</dbReference>
<dbReference type="InterPro" id="IPR002888">
    <property type="entry name" value="2Fe-2S-bd"/>
</dbReference>
<dbReference type="SUPFAM" id="SSF54292">
    <property type="entry name" value="2Fe-2S ferredoxin-like"/>
    <property type="match status" value="1"/>
</dbReference>
<keyword evidence="5" id="KW-0411">Iron-sulfur</keyword>
<feature type="region of interest" description="Disordered" evidence="7">
    <location>
        <begin position="1"/>
        <end position="26"/>
    </location>
</feature>
<comment type="cofactor">
    <cofactor evidence="6">
        <name>[2Fe-2S] cluster</name>
        <dbReference type="ChEBI" id="CHEBI:190135"/>
    </cofactor>
</comment>
<dbReference type="SUPFAM" id="SSF47741">
    <property type="entry name" value="CO dehydrogenase ISP C-domain like"/>
    <property type="match status" value="1"/>
</dbReference>
<evidence type="ECO:0000256" key="6">
    <source>
        <dbReference type="ARBA" id="ARBA00034078"/>
    </source>
</evidence>
<evidence type="ECO:0000313" key="10">
    <source>
        <dbReference type="Proteomes" id="UP000019146"/>
    </source>
</evidence>
<dbReference type="PROSITE" id="PS51085">
    <property type="entry name" value="2FE2S_FER_2"/>
    <property type="match status" value="1"/>
</dbReference>
<accession>A0A0P0RQV1</accession>
<dbReference type="KEGG" id="bcai:K788_0001851"/>
<keyword evidence="9" id="KW-0614">Plasmid</keyword>
<sequence>MAGRENKTPQEAQSNEEDYPVTKTPVSRRRFLQSMGASGIAATGTGLFSQANAEQVVEGPQAASLDSAKADRHTVRLKVNGEMREVDVTSNAVLLDVLRDQLQLTGTKKGCDHGQCGACTVHVNGTAVNSCLSLTVMHDGDDIATIEGLERNGRLHAIQQAFWEHDAYQCGYCTSGQVMSAVAVLQDKRIAPDDHSLREAMSGNICRCGAYQNIIAAIQDARAKGGRSA</sequence>
<dbReference type="Gene3D" id="3.10.20.30">
    <property type="match status" value="1"/>
</dbReference>
<protein>
    <submittedName>
        <fullName evidence="9">Periplasmic aromatic aldehyde oxidoreductase, iron-sulfur subunit YagT</fullName>
    </submittedName>
</protein>
<dbReference type="InterPro" id="IPR036884">
    <property type="entry name" value="2Fe-2S-bd_dom_sf"/>
</dbReference>
<dbReference type="CDD" id="cd00207">
    <property type="entry name" value="fer2"/>
    <property type="match status" value="1"/>
</dbReference>
<dbReference type="EMBL" id="CP012748">
    <property type="protein sequence ID" value="ALL71339.1"/>
    <property type="molecule type" value="Genomic_DNA"/>
</dbReference>
<dbReference type="InterPro" id="IPR006058">
    <property type="entry name" value="2Fe2S_fd_BS"/>
</dbReference>
<dbReference type="Gene3D" id="1.10.150.120">
    <property type="entry name" value="[2Fe-2S]-binding domain"/>
    <property type="match status" value="1"/>
</dbReference>
<keyword evidence="2" id="KW-0479">Metal-binding</keyword>
<dbReference type="PANTHER" id="PTHR45331">
    <property type="entry name" value="OXIDOREDUCTASE, IRON-SULPHUR BINDING SUBUNIT-RELATED-RELATED"/>
    <property type="match status" value="1"/>
</dbReference>
<feature type="domain" description="2Fe-2S ferredoxin-type" evidence="8">
    <location>
        <begin position="73"/>
        <end position="149"/>
    </location>
</feature>
<reference evidence="9 10" key="1">
    <citation type="journal article" date="2014" name="Genome Announc.">
        <title>Draft Genome Sequence of the Haloacid-Degrading Burkholderia caribensis Strain MBA4.</title>
        <authorList>
            <person name="Pan Y."/>
            <person name="Kong K.F."/>
            <person name="Tsang J.S."/>
        </authorList>
    </citation>
    <scope>NUCLEOTIDE SEQUENCE [LARGE SCALE GENOMIC DNA]</scope>
    <source>
        <strain evidence="9 10">MBA4</strain>
        <plasmid evidence="10">Plasmid</plasmid>
    </source>
</reference>
<keyword evidence="1" id="KW-0001">2Fe-2S</keyword>
<evidence type="ECO:0000256" key="4">
    <source>
        <dbReference type="ARBA" id="ARBA00023004"/>
    </source>
</evidence>
<evidence type="ECO:0000256" key="3">
    <source>
        <dbReference type="ARBA" id="ARBA00023002"/>
    </source>
</evidence>
<gene>
    <name evidence="9" type="ORF">K788_0001851</name>
</gene>
<dbReference type="PANTHER" id="PTHR45331:SF2">
    <property type="entry name" value="OXIDOREDUCTASE WITH IRON-SULFUR SUBUNIT"/>
    <property type="match status" value="1"/>
</dbReference>
<dbReference type="InterPro" id="IPR001041">
    <property type="entry name" value="2Fe-2S_ferredoxin-type"/>
</dbReference>
<keyword evidence="3" id="KW-0560">Oxidoreductase</keyword>
<evidence type="ECO:0000256" key="7">
    <source>
        <dbReference type="SAM" id="MobiDB-lite"/>
    </source>
</evidence>
<evidence type="ECO:0000313" key="9">
    <source>
        <dbReference type="EMBL" id="ALL71339.1"/>
    </source>
</evidence>
<dbReference type="GeneID" id="69974716"/>
<dbReference type="PROSITE" id="PS51318">
    <property type="entry name" value="TAT"/>
    <property type="match status" value="1"/>
</dbReference>
<dbReference type="Pfam" id="PF00111">
    <property type="entry name" value="Fer2"/>
    <property type="match status" value="1"/>
</dbReference>
<evidence type="ECO:0000256" key="5">
    <source>
        <dbReference type="ARBA" id="ARBA00023014"/>
    </source>
</evidence>
<keyword evidence="4" id="KW-0408">Iron</keyword>
<organism evidence="9 10">
    <name type="scientific">Paraburkholderia caribensis MBA4</name>
    <dbReference type="NCBI Taxonomy" id="1323664"/>
    <lineage>
        <taxon>Bacteria</taxon>
        <taxon>Pseudomonadati</taxon>
        <taxon>Pseudomonadota</taxon>
        <taxon>Betaproteobacteria</taxon>
        <taxon>Burkholderiales</taxon>
        <taxon>Burkholderiaceae</taxon>
        <taxon>Paraburkholderia</taxon>
    </lineage>
</organism>
<dbReference type="RefSeq" id="WP_051453831.1">
    <property type="nucleotide sequence ID" value="NZ_CP012748.1"/>
</dbReference>
<dbReference type="PROSITE" id="PS00197">
    <property type="entry name" value="2FE2S_FER_1"/>
    <property type="match status" value="1"/>
</dbReference>
<dbReference type="FunFam" id="3.10.20.30:FF:000020">
    <property type="entry name" value="Xanthine dehydrogenase iron-sulfur subunit"/>
    <property type="match status" value="1"/>
</dbReference>
<dbReference type="InterPro" id="IPR052914">
    <property type="entry name" value="Aldehyde_Oxdr_Iron-Sulfur"/>
</dbReference>
<dbReference type="InterPro" id="IPR036010">
    <property type="entry name" value="2Fe-2S_ferredoxin-like_sf"/>
</dbReference>
<dbReference type="Proteomes" id="UP000019146">
    <property type="component" value="Plasmid unnamed"/>
</dbReference>
<proteinExistence type="predicted"/>
<dbReference type="GO" id="GO:0016903">
    <property type="term" value="F:oxidoreductase activity, acting on the aldehyde or oxo group of donors"/>
    <property type="evidence" value="ECO:0007669"/>
    <property type="project" value="TreeGrafter"/>
</dbReference>
<name>A0A0P0RQV1_9BURK</name>
<evidence type="ECO:0000259" key="8">
    <source>
        <dbReference type="PROSITE" id="PS51085"/>
    </source>
</evidence>
<dbReference type="Pfam" id="PF01799">
    <property type="entry name" value="Fer2_2"/>
    <property type="match status" value="1"/>
</dbReference>
<dbReference type="InterPro" id="IPR006311">
    <property type="entry name" value="TAT_signal"/>
</dbReference>
<dbReference type="GO" id="GO:0051537">
    <property type="term" value="F:2 iron, 2 sulfur cluster binding"/>
    <property type="evidence" value="ECO:0007669"/>
    <property type="project" value="UniProtKB-KW"/>
</dbReference>
<dbReference type="GO" id="GO:0046872">
    <property type="term" value="F:metal ion binding"/>
    <property type="evidence" value="ECO:0007669"/>
    <property type="project" value="UniProtKB-KW"/>
</dbReference>
<dbReference type="InterPro" id="IPR012675">
    <property type="entry name" value="Beta-grasp_dom_sf"/>
</dbReference>
<dbReference type="AlphaFoldDB" id="A0A0P0RQV1"/>
<evidence type="ECO:0000256" key="2">
    <source>
        <dbReference type="ARBA" id="ARBA00022723"/>
    </source>
</evidence>